<sequence length="311" mass="35138">MQYLRSEDLLHTACSSLTHLESSFIESPDLFGIAEHVKQRPSSKRKRGSKEVVTRTETEALTAAHHQDKPRIVLRIGRPSTGLRVEQIEPDYGSIGNVGFFGRRLLIARTKLSQQQSHLISDFNLTMVRPKNPVVKCDIDVAPLLESLNPVSPICLSLPRAEGSLQHAVDQFEKGIGCIMSQVDHARQIIESLRDKMHWSLHYLMDAQLFLLDVLYELWGFTARTIQIAVFSIYQASLWEKHSELFDARMCRLLFEMNASAAFSCDISMESGNFSSIYNHVHGLALSLIKLVRNTVTYFVANQPIFADHGT</sequence>
<proteinExistence type="predicted"/>
<feature type="compositionally biased region" description="Basic residues" evidence="1">
    <location>
        <begin position="39"/>
        <end position="48"/>
    </location>
</feature>
<evidence type="ECO:0000313" key="2">
    <source>
        <dbReference type="EMBL" id="VDN24321.1"/>
    </source>
</evidence>
<organism evidence="2 3">
    <name type="scientific">Cylicostephanus goldi</name>
    <name type="common">Nematode worm</name>
    <dbReference type="NCBI Taxonomy" id="71465"/>
    <lineage>
        <taxon>Eukaryota</taxon>
        <taxon>Metazoa</taxon>
        <taxon>Ecdysozoa</taxon>
        <taxon>Nematoda</taxon>
        <taxon>Chromadorea</taxon>
        <taxon>Rhabditida</taxon>
        <taxon>Rhabditina</taxon>
        <taxon>Rhabditomorpha</taxon>
        <taxon>Strongyloidea</taxon>
        <taxon>Strongylidae</taxon>
        <taxon>Cylicostephanus</taxon>
    </lineage>
</organism>
<name>A0A3P7N0G2_CYLGO</name>
<accession>A0A3P7N0G2</accession>
<reference evidence="2 3" key="1">
    <citation type="submission" date="2018-11" db="EMBL/GenBank/DDBJ databases">
        <authorList>
            <consortium name="Pathogen Informatics"/>
        </authorList>
    </citation>
    <scope>NUCLEOTIDE SEQUENCE [LARGE SCALE GENOMIC DNA]</scope>
</reference>
<protein>
    <submittedName>
        <fullName evidence="2">Uncharacterized protein</fullName>
    </submittedName>
</protein>
<evidence type="ECO:0000256" key="1">
    <source>
        <dbReference type="SAM" id="MobiDB-lite"/>
    </source>
</evidence>
<dbReference type="Proteomes" id="UP000271889">
    <property type="component" value="Unassembled WGS sequence"/>
</dbReference>
<dbReference type="OrthoDB" id="5808756at2759"/>
<keyword evidence="3" id="KW-1185">Reference proteome</keyword>
<gene>
    <name evidence="2" type="ORF">CGOC_LOCUS9806</name>
</gene>
<dbReference type="EMBL" id="UYRV01108419">
    <property type="protein sequence ID" value="VDN24321.1"/>
    <property type="molecule type" value="Genomic_DNA"/>
</dbReference>
<evidence type="ECO:0000313" key="3">
    <source>
        <dbReference type="Proteomes" id="UP000271889"/>
    </source>
</evidence>
<feature type="region of interest" description="Disordered" evidence="1">
    <location>
        <begin position="36"/>
        <end position="55"/>
    </location>
</feature>
<dbReference type="AlphaFoldDB" id="A0A3P7N0G2"/>